<evidence type="ECO:0000313" key="2">
    <source>
        <dbReference type="EnsemblMetazoa" id="CapteP207564"/>
    </source>
</evidence>
<sequence length="275" mass="31154">MDPRDMPIMKVCQETMASEITLPGLGFSDLDPEKRISFFAMAKLGEASRVLANNYSTGVVPYRKLIGKGAMIFVKSCYYEIFPDFFDIKHQFKPVKCITQIQNLGNTSYQQHTKLISTAMQAVLFSCVITIVRVDEVTRRPVPIPDEFVQSVGQKLRTCHVPRMNTMSVPKECLKVYFIANWGDCDRYKHVNQSSYLRFCQSAAEQLEWSKMLPGYNSSSVRTIQAIHSGETLPGQKLTASVWKEGQTLCFDLFNESTKNTVYQAVFGTQKASHL</sequence>
<reference evidence="1 3" key="2">
    <citation type="journal article" date="2013" name="Nature">
        <title>Insights into bilaterian evolution from three spiralian genomes.</title>
        <authorList>
            <person name="Simakov O."/>
            <person name="Marletaz F."/>
            <person name="Cho S.J."/>
            <person name="Edsinger-Gonzales E."/>
            <person name="Havlak P."/>
            <person name="Hellsten U."/>
            <person name="Kuo D.H."/>
            <person name="Larsson T."/>
            <person name="Lv J."/>
            <person name="Arendt D."/>
            <person name="Savage R."/>
            <person name="Osoegawa K."/>
            <person name="de Jong P."/>
            <person name="Grimwood J."/>
            <person name="Chapman J.A."/>
            <person name="Shapiro H."/>
            <person name="Aerts A."/>
            <person name="Otillar R.P."/>
            <person name="Terry A.Y."/>
            <person name="Boore J.L."/>
            <person name="Grigoriev I.V."/>
            <person name="Lindberg D.R."/>
            <person name="Seaver E.C."/>
            <person name="Weisblat D.A."/>
            <person name="Putnam N.H."/>
            <person name="Rokhsar D.S."/>
        </authorList>
    </citation>
    <scope>NUCLEOTIDE SEQUENCE</scope>
    <source>
        <strain evidence="1 3">I ESC-2004</strain>
    </source>
</reference>
<evidence type="ECO:0008006" key="4">
    <source>
        <dbReference type="Google" id="ProtNLM"/>
    </source>
</evidence>
<dbReference type="AlphaFoldDB" id="R7V8H2"/>
<name>R7V8H2_CAPTE</name>
<reference evidence="3" key="1">
    <citation type="submission" date="2012-12" db="EMBL/GenBank/DDBJ databases">
        <authorList>
            <person name="Hellsten U."/>
            <person name="Grimwood J."/>
            <person name="Chapman J.A."/>
            <person name="Shapiro H."/>
            <person name="Aerts A."/>
            <person name="Otillar R.P."/>
            <person name="Terry A.Y."/>
            <person name="Boore J.L."/>
            <person name="Simakov O."/>
            <person name="Marletaz F."/>
            <person name="Cho S.-J."/>
            <person name="Edsinger-Gonzales E."/>
            <person name="Havlak P."/>
            <person name="Kuo D.-H."/>
            <person name="Larsson T."/>
            <person name="Lv J."/>
            <person name="Arendt D."/>
            <person name="Savage R."/>
            <person name="Osoegawa K."/>
            <person name="de Jong P."/>
            <person name="Lindberg D.R."/>
            <person name="Seaver E.C."/>
            <person name="Weisblat D.A."/>
            <person name="Putnam N.H."/>
            <person name="Grigoriev I.V."/>
            <person name="Rokhsar D.S."/>
        </authorList>
    </citation>
    <scope>NUCLEOTIDE SEQUENCE</scope>
    <source>
        <strain evidence="3">I ESC-2004</strain>
    </source>
</reference>
<dbReference type="EMBL" id="AMQN01004710">
    <property type="status" value="NOT_ANNOTATED_CDS"/>
    <property type="molecule type" value="Genomic_DNA"/>
</dbReference>
<dbReference type="Proteomes" id="UP000014760">
    <property type="component" value="Unassembled WGS sequence"/>
</dbReference>
<dbReference type="SUPFAM" id="SSF54637">
    <property type="entry name" value="Thioesterase/thiol ester dehydrase-isomerase"/>
    <property type="match status" value="2"/>
</dbReference>
<reference evidence="2" key="3">
    <citation type="submission" date="2015-06" db="UniProtKB">
        <authorList>
            <consortium name="EnsemblMetazoa"/>
        </authorList>
    </citation>
    <scope>IDENTIFICATION</scope>
</reference>
<dbReference type="HOGENOM" id="CLU_084011_0_0_1"/>
<evidence type="ECO:0000313" key="3">
    <source>
        <dbReference type="Proteomes" id="UP000014760"/>
    </source>
</evidence>
<dbReference type="EnsemblMetazoa" id="CapteT207564">
    <property type="protein sequence ID" value="CapteP207564"/>
    <property type="gene ID" value="CapteG207564"/>
</dbReference>
<evidence type="ECO:0000313" key="1">
    <source>
        <dbReference type="EMBL" id="ELU14854.1"/>
    </source>
</evidence>
<dbReference type="EMBL" id="KB294243">
    <property type="protein sequence ID" value="ELU14854.1"/>
    <property type="molecule type" value="Genomic_DNA"/>
</dbReference>
<dbReference type="PANTHER" id="PTHR34487:SF1">
    <property type="entry name" value="ACYL-ACP THIOESTERASE"/>
    <property type="match status" value="1"/>
</dbReference>
<dbReference type="Gene3D" id="3.10.129.10">
    <property type="entry name" value="Hotdog Thioesterase"/>
    <property type="match status" value="1"/>
</dbReference>
<organism evidence="1">
    <name type="scientific">Capitella teleta</name>
    <name type="common">Polychaete worm</name>
    <dbReference type="NCBI Taxonomy" id="283909"/>
    <lineage>
        <taxon>Eukaryota</taxon>
        <taxon>Metazoa</taxon>
        <taxon>Spiralia</taxon>
        <taxon>Lophotrochozoa</taxon>
        <taxon>Annelida</taxon>
        <taxon>Polychaeta</taxon>
        <taxon>Sedentaria</taxon>
        <taxon>Scolecida</taxon>
        <taxon>Capitellidae</taxon>
        <taxon>Capitella</taxon>
    </lineage>
</organism>
<keyword evidence="3" id="KW-1185">Reference proteome</keyword>
<proteinExistence type="predicted"/>
<gene>
    <name evidence="1" type="ORF">CAPTEDRAFT_207564</name>
</gene>
<dbReference type="EMBL" id="AMQN01004709">
    <property type="status" value="NOT_ANNOTATED_CDS"/>
    <property type="molecule type" value="Genomic_DNA"/>
</dbReference>
<dbReference type="PANTHER" id="PTHR34487">
    <property type="entry name" value="ACYL-ACP THIOESTERASE"/>
    <property type="match status" value="1"/>
</dbReference>
<protein>
    <recommendedName>
        <fullName evidence="4">Acyl-ACP thioesterase</fullName>
    </recommendedName>
</protein>
<dbReference type="InterPro" id="IPR029069">
    <property type="entry name" value="HotDog_dom_sf"/>
</dbReference>
<accession>R7V8H2</accession>